<dbReference type="PANTHER" id="PTHR13780">
    <property type="entry name" value="AMP-ACTIVATED PROTEIN KINASE, GAMMA REGULATORY SUBUNIT"/>
    <property type="match status" value="1"/>
</dbReference>
<keyword evidence="3 10" id="KW-0812">Transmembrane</keyword>
<organism evidence="13 14">
    <name type="scientific">Sanghuangporus baumii</name>
    <name type="common">Phellinus baumii</name>
    <dbReference type="NCBI Taxonomy" id="108892"/>
    <lineage>
        <taxon>Eukaryota</taxon>
        <taxon>Fungi</taxon>
        <taxon>Dikarya</taxon>
        <taxon>Basidiomycota</taxon>
        <taxon>Agaricomycotina</taxon>
        <taxon>Agaricomycetes</taxon>
        <taxon>Hymenochaetales</taxon>
        <taxon>Hymenochaetaceae</taxon>
        <taxon>Sanghuangporus</taxon>
    </lineage>
</organism>
<feature type="compositionally biased region" description="Polar residues" evidence="9">
    <location>
        <begin position="499"/>
        <end position="509"/>
    </location>
</feature>
<evidence type="ECO:0000256" key="8">
    <source>
        <dbReference type="PROSITE-ProRule" id="PRU00703"/>
    </source>
</evidence>
<evidence type="ECO:0000259" key="11">
    <source>
        <dbReference type="PROSITE" id="PS50188"/>
    </source>
</evidence>
<reference evidence="13" key="1">
    <citation type="submission" date="2016-06" db="EMBL/GenBank/DDBJ databases">
        <title>Draft Genome sequence of the fungus Inonotus baumii.</title>
        <authorList>
            <person name="Zhu H."/>
            <person name="Lin W."/>
        </authorList>
    </citation>
    <scope>NUCLEOTIDE SEQUENCE</scope>
    <source>
        <strain evidence="13">821</strain>
    </source>
</reference>
<dbReference type="PANTHER" id="PTHR13780:SF35">
    <property type="entry name" value="LD22662P"/>
    <property type="match status" value="1"/>
</dbReference>
<keyword evidence="4" id="KW-0677">Repeat</keyword>
<dbReference type="InterPro" id="IPR013320">
    <property type="entry name" value="ConA-like_dom_sf"/>
</dbReference>
<dbReference type="Gene3D" id="3.10.580.10">
    <property type="entry name" value="CBS-domain"/>
    <property type="match status" value="2"/>
</dbReference>
<name>A0A9Q5N5K6_SANBA</name>
<dbReference type="InterPro" id="IPR001870">
    <property type="entry name" value="B30.2/SPRY"/>
</dbReference>
<keyword evidence="5 10" id="KW-1133">Transmembrane helix</keyword>
<dbReference type="InterPro" id="IPR043136">
    <property type="entry name" value="B30.2/SPRY_sf"/>
</dbReference>
<dbReference type="Proteomes" id="UP000757232">
    <property type="component" value="Unassembled WGS sequence"/>
</dbReference>
<keyword evidence="14" id="KW-1185">Reference proteome</keyword>
<evidence type="ECO:0000313" key="13">
    <source>
        <dbReference type="EMBL" id="OCB88605.1"/>
    </source>
</evidence>
<dbReference type="GO" id="GO:0005634">
    <property type="term" value="C:nucleus"/>
    <property type="evidence" value="ECO:0007669"/>
    <property type="project" value="TreeGrafter"/>
</dbReference>
<dbReference type="SUPFAM" id="SSF49899">
    <property type="entry name" value="Concanavalin A-like lectins/glucanases"/>
    <property type="match status" value="1"/>
</dbReference>
<feature type="region of interest" description="Disordered" evidence="9">
    <location>
        <begin position="1"/>
        <end position="23"/>
    </location>
</feature>
<feature type="region of interest" description="Disordered" evidence="9">
    <location>
        <begin position="373"/>
        <end position="509"/>
    </location>
</feature>
<dbReference type="CDD" id="cd04618">
    <property type="entry name" value="CBS_euAMPK_gamma-like_repeat1"/>
    <property type="match status" value="1"/>
</dbReference>
<feature type="compositionally biased region" description="Basic residues" evidence="9">
    <location>
        <begin position="394"/>
        <end position="403"/>
    </location>
</feature>
<protein>
    <submittedName>
        <fullName evidence="13">SPRY-domain-containing protein</fullName>
    </submittedName>
</protein>
<evidence type="ECO:0000313" key="14">
    <source>
        <dbReference type="Proteomes" id="UP000757232"/>
    </source>
</evidence>
<evidence type="ECO:0000256" key="1">
    <source>
        <dbReference type="ARBA" id="ARBA00004167"/>
    </source>
</evidence>
<feature type="region of interest" description="Disordered" evidence="9">
    <location>
        <begin position="547"/>
        <end position="569"/>
    </location>
</feature>
<dbReference type="InterPro" id="IPR003877">
    <property type="entry name" value="SPRY_dom"/>
</dbReference>
<dbReference type="GO" id="GO:0019887">
    <property type="term" value="F:protein kinase regulator activity"/>
    <property type="evidence" value="ECO:0007669"/>
    <property type="project" value="TreeGrafter"/>
</dbReference>
<dbReference type="PROSITE" id="PS51371">
    <property type="entry name" value="CBS"/>
    <property type="match status" value="4"/>
</dbReference>
<dbReference type="Gene3D" id="2.60.120.920">
    <property type="match status" value="1"/>
</dbReference>
<comment type="similarity">
    <text evidence="2">Belongs to the 5'-AMP-activated protein kinase gamma subunit family.</text>
</comment>
<dbReference type="InterPro" id="IPR046342">
    <property type="entry name" value="CBS_dom_sf"/>
</dbReference>
<feature type="compositionally biased region" description="Low complexity" evidence="9">
    <location>
        <begin position="457"/>
        <end position="487"/>
    </location>
</feature>
<accession>A0A9Q5N5K6</accession>
<feature type="transmembrane region" description="Helical" evidence="10">
    <location>
        <begin position="61"/>
        <end position="89"/>
    </location>
</feature>
<evidence type="ECO:0000259" key="12">
    <source>
        <dbReference type="PROSITE" id="PS51371"/>
    </source>
</evidence>
<dbReference type="GO" id="GO:0019901">
    <property type="term" value="F:protein kinase binding"/>
    <property type="evidence" value="ECO:0007669"/>
    <property type="project" value="TreeGrafter"/>
</dbReference>
<evidence type="ECO:0000256" key="2">
    <source>
        <dbReference type="ARBA" id="ARBA00006750"/>
    </source>
</evidence>
<dbReference type="SUPFAM" id="SSF54631">
    <property type="entry name" value="CBS-domain pair"/>
    <property type="match status" value="2"/>
</dbReference>
<dbReference type="EMBL" id="LNZH02000176">
    <property type="protein sequence ID" value="OCB88605.1"/>
    <property type="molecule type" value="Genomic_DNA"/>
</dbReference>
<evidence type="ECO:0000256" key="10">
    <source>
        <dbReference type="SAM" id="Phobius"/>
    </source>
</evidence>
<dbReference type="CDD" id="cd04641">
    <property type="entry name" value="CBS_euAMPK_gamma-like_repeat2"/>
    <property type="match status" value="1"/>
</dbReference>
<evidence type="ECO:0000256" key="5">
    <source>
        <dbReference type="ARBA" id="ARBA00022989"/>
    </source>
</evidence>
<feature type="domain" description="B30.2/SPRY" evidence="11">
    <location>
        <begin position="130"/>
        <end position="336"/>
    </location>
</feature>
<evidence type="ECO:0000256" key="4">
    <source>
        <dbReference type="ARBA" id="ARBA00022737"/>
    </source>
</evidence>
<keyword evidence="6 8" id="KW-0129">CBS domain</keyword>
<feature type="domain" description="CBS" evidence="12">
    <location>
        <begin position="648"/>
        <end position="707"/>
    </location>
</feature>
<comment type="subcellular location">
    <subcellularLocation>
        <location evidence="1">Membrane</location>
        <topology evidence="1">Single-pass membrane protein</topology>
    </subcellularLocation>
</comment>
<dbReference type="Pfam" id="PF00571">
    <property type="entry name" value="CBS"/>
    <property type="match status" value="3"/>
</dbReference>
<evidence type="ECO:0000256" key="6">
    <source>
        <dbReference type="ARBA" id="ARBA00023122"/>
    </source>
</evidence>
<dbReference type="GO" id="GO:0016020">
    <property type="term" value="C:membrane"/>
    <property type="evidence" value="ECO:0007669"/>
    <property type="project" value="UniProtKB-SubCell"/>
</dbReference>
<dbReference type="GO" id="GO:0016208">
    <property type="term" value="F:AMP binding"/>
    <property type="evidence" value="ECO:0007669"/>
    <property type="project" value="TreeGrafter"/>
</dbReference>
<gene>
    <name evidence="13" type="ORF">A7U60_g4308</name>
</gene>
<dbReference type="SMART" id="SM00449">
    <property type="entry name" value="SPRY"/>
    <property type="match status" value="1"/>
</dbReference>
<sequence length="988" mass="108411">MASGAAHEAIAFPSGSDPDSRQPVGDARRVLHDMFDLPSDLMDSRDIVDSPQSSSPANRDALLVLLPLLIILSSLLFLLLLFLVCVLLLRRRRGISLGDNDGPIDMSREELIDGDGGFEGVEERWLETVDEETQRQYRRAKEFQTQYPPNSLPTDITLSQFLSIQEKGVSAWSFEPDYETNASILVHSRTELTFLPDPFCSSSVQSNLPLPKLNEVYYWEVKMFDLPESTSVAIGLATKPYPSFRLPGHSRFSVAYHSNGDKSHNYPFTAQPYGTPLKEGDVLGVGYRPRTGTVFFTRNGRKMDDAYIGLTRWNLFPTVGSDGPCSLHVNLGQAGFVFIEANVKKWGLAPSVGTLAPPPAYGSERGSILLEAGGGIRPVEGPPPPESASPSSSRRGHRSRRPRPSSAPQSSPLRNSTVVEPMPQTPPPPITPIEEEGPDNGPAAGRYISPTDTQFHTPTSTNLPPSPPGQSDGESSEQSSRTVSPSRSRSRSPILHFSTARSSGHSRNNSAAEMVMRLQPPPESPMNFPEPSSPGAAADIHLRALTPMPSQTGAGGQSRAGVDDARPPPAYSPLDAFRYSDGVEVDLPAEVIAAALNHEAIPESAIGYAECDSVTIQLEIQTIESHEAALRSIRAHLKSRTNYDSFPVSYRIIVLDTKLEVRKALQCLLYNGVVSAPLWNSEKGKFAGMLTVSDIIHLIQYYYHTATYESAAADVETLRLENLRQIETFLKVAPVPLIREHPTSTLFEAAKRLIQTHARRLPLLDEDTETGHEVIVSVLTQYRLLKYIAINCAKDVQHLHLPLRKLKIGTYVASSPSVIGQSSEDAENEKTRENPYYPIATATMQTRVFDVVHMFSERGISAVPIIDDNGVVVNLYETVDVITLVRLGAYQSLDLTIAEALNQRSPDFPGVVICNASDSLGTLLQLIKKRRFHRLVVVEGEAEEKQGGKKGRLLGIITHSDVLRYVVGEIGIGESIEECEPEETRFDP</sequence>
<dbReference type="Pfam" id="PF00622">
    <property type="entry name" value="SPRY"/>
    <property type="match status" value="1"/>
</dbReference>
<feature type="domain" description="CBS" evidence="12">
    <location>
        <begin position="833"/>
        <end position="895"/>
    </location>
</feature>
<dbReference type="AlphaFoldDB" id="A0A9Q5N5K6"/>
<dbReference type="SMART" id="SM00116">
    <property type="entry name" value="CBS"/>
    <property type="match status" value="4"/>
</dbReference>
<dbReference type="GO" id="GO:0005737">
    <property type="term" value="C:cytoplasm"/>
    <property type="evidence" value="ECO:0007669"/>
    <property type="project" value="TreeGrafter"/>
</dbReference>
<dbReference type="GO" id="GO:0031588">
    <property type="term" value="C:nucleotide-activated protein kinase complex"/>
    <property type="evidence" value="ECO:0007669"/>
    <property type="project" value="TreeGrafter"/>
</dbReference>
<evidence type="ECO:0000256" key="9">
    <source>
        <dbReference type="SAM" id="MobiDB-lite"/>
    </source>
</evidence>
<keyword evidence="7 10" id="KW-0472">Membrane</keyword>
<dbReference type="OrthoDB" id="258495at2759"/>
<dbReference type="InterPro" id="IPR050511">
    <property type="entry name" value="AMPK_gamma/SDS23_families"/>
</dbReference>
<proteinExistence type="inferred from homology"/>
<dbReference type="CDD" id="cd12910">
    <property type="entry name" value="SPRY_SSH4_like"/>
    <property type="match status" value="1"/>
</dbReference>
<feature type="domain" description="CBS" evidence="12">
    <location>
        <begin position="904"/>
        <end position="972"/>
    </location>
</feature>
<evidence type="ECO:0000256" key="7">
    <source>
        <dbReference type="ARBA" id="ARBA00023136"/>
    </source>
</evidence>
<comment type="caution">
    <text evidence="13">The sequence shown here is derived from an EMBL/GenBank/DDBJ whole genome shotgun (WGS) entry which is preliminary data.</text>
</comment>
<dbReference type="PROSITE" id="PS50188">
    <property type="entry name" value="B302_SPRY"/>
    <property type="match status" value="1"/>
</dbReference>
<dbReference type="InterPro" id="IPR035780">
    <property type="entry name" value="SPRY_Ssh4-like"/>
</dbReference>
<evidence type="ECO:0000256" key="3">
    <source>
        <dbReference type="ARBA" id="ARBA00022692"/>
    </source>
</evidence>
<feature type="domain" description="CBS" evidence="12">
    <location>
        <begin position="732"/>
        <end position="796"/>
    </location>
</feature>
<dbReference type="InterPro" id="IPR000644">
    <property type="entry name" value="CBS_dom"/>
</dbReference>